<evidence type="ECO:0000313" key="4">
    <source>
        <dbReference type="EMBL" id="KAG6596977.1"/>
    </source>
</evidence>
<dbReference type="Pfam" id="PF00933">
    <property type="entry name" value="Glyco_hydro_3"/>
    <property type="match status" value="1"/>
</dbReference>
<accession>A0AAV6NHB3</accession>
<dbReference type="InterPro" id="IPR002772">
    <property type="entry name" value="Glyco_hydro_3_C"/>
</dbReference>
<dbReference type="GO" id="GO:0008422">
    <property type="term" value="F:beta-glucosidase activity"/>
    <property type="evidence" value="ECO:0007669"/>
    <property type="project" value="TreeGrafter"/>
</dbReference>
<dbReference type="PANTHER" id="PTHR30620:SF91">
    <property type="entry name" value="BETA-GLUCOSIDASE"/>
    <property type="match status" value="1"/>
</dbReference>
<keyword evidence="1" id="KW-0732">Signal</keyword>
<protein>
    <recommendedName>
        <fullName evidence="6">Beta-glucosidase</fullName>
    </recommendedName>
</protein>
<evidence type="ECO:0000259" key="2">
    <source>
        <dbReference type="Pfam" id="PF00933"/>
    </source>
</evidence>
<evidence type="ECO:0000313" key="5">
    <source>
        <dbReference type="Proteomes" id="UP000685013"/>
    </source>
</evidence>
<evidence type="ECO:0000259" key="3">
    <source>
        <dbReference type="Pfam" id="PF01915"/>
    </source>
</evidence>
<dbReference type="FunFam" id="3.40.50.1700:FF:000002">
    <property type="entry name" value="Glycosyl hydrolase family protein"/>
    <property type="match status" value="1"/>
</dbReference>
<keyword evidence="5" id="KW-1185">Reference proteome</keyword>
<feature type="signal peptide" evidence="1">
    <location>
        <begin position="1"/>
        <end position="21"/>
    </location>
</feature>
<dbReference type="GO" id="GO:0009251">
    <property type="term" value="P:glucan catabolic process"/>
    <property type="evidence" value="ECO:0007669"/>
    <property type="project" value="TreeGrafter"/>
</dbReference>
<feature type="chain" id="PRO_5043989245" description="Beta-glucosidase" evidence="1">
    <location>
        <begin position="22"/>
        <end position="628"/>
    </location>
</feature>
<sequence>MTKVLIVLMGFFLMFLSETLGTGEHLKYKDPTKPLNVRINDLLGRMTVEEKIGQMVQIERVNASADVMKNYFIGSVLSGGGSAPSKEATAKDWVDMVNEIQKGALSSRLGIPMIYGIDAVHGHNNVYNATIFPHNVGLGATRDPELVKNIGSATALEVRATGIPYAFAPCIAVCKDPRWGRCYESYSEDPKIVQEMTEIILGLQGEIPPDSPKGVPYVGGKDKVAGCAKHYVGDGGTTKGINENDTVIDRHSLFSIHMPGYYHSIIKGIATVMASYSSWNGEKMHAHKELLTDFLKNTLNFRGFVISDWQGIDRITSPPHANYTYSIIASVTAGVDMIMVPYNYTEFIDDLTYLVKTNIIPMSRIDDAVKRILRVKFVMGLFENPLADYSLVNEIGKKEHRELAREAVRKSLVLLKNGKSTSTPLLPLPKKAQKILVAGTHANNLGYQCGGWTIEWQGASGNNLTSGTTVLDAIKETVDPETEVTFEEQPNKESLQSHGFSYGIVVVGEYPYAETNGDSLNLTIPDPGPSTITDVCGAMKCVVIIFSGRPVVIEPYISSMDALVAAWLPGTEGKGITDVLFGDYGFTGKLPQTWFKTVDQLPMNFGDPNYDPLFSLGYGLTTEPIKAE</sequence>
<dbReference type="FunFam" id="3.20.20.300:FF:000003">
    <property type="entry name" value="Beta-D-glucan exohydrolase isoenzyme ExoI"/>
    <property type="match status" value="1"/>
</dbReference>
<feature type="domain" description="Glycoside hydrolase family 3 N-terminal" evidence="2">
    <location>
        <begin position="47"/>
        <end position="375"/>
    </location>
</feature>
<proteinExistence type="predicted"/>
<reference evidence="4 5" key="1">
    <citation type="journal article" date="2021" name="Hortic Res">
        <title>The domestication of Cucurbita argyrosperma as revealed by the genome of its wild relative.</title>
        <authorList>
            <person name="Barrera-Redondo J."/>
            <person name="Sanchez-de la Vega G."/>
            <person name="Aguirre-Liguori J.A."/>
            <person name="Castellanos-Morales G."/>
            <person name="Gutierrez-Guerrero Y.T."/>
            <person name="Aguirre-Dugua X."/>
            <person name="Aguirre-Planter E."/>
            <person name="Tenaillon M.I."/>
            <person name="Lira-Saade R."/>
            <person name="Eguiarte L.E."/>
        </authorList>
    </citation>
    <scope>NUCLEOTIDE SEQUENCE [LARGE SCALE GENOMIC DNA]</scope>
    <source>
        <strain evidence="4">JBR-2021</strain>
    </source>
</reference>
<organism evidence="4 5">
    <name type="scientific">Cucurbita argyrosperma subsp. sororia</name>
    <dbReference type="NCBI Taxonomy" id="37648"/>
    <lineage>
        <taxon>Eukaryota</taxon>
        <taxon>Viridiplantae</taxon>
        <taxon>Streptophyta</taxon>
        <taxon>Embryophyta</taxon>
        <taxon>Tracheophyta</taxon>
        <taxon>Spermatophyta</taxon>
        <taxon>Magnoliopsida</taxon>
        <taxon>eudicotyledons</taxon>
        <taxon>Gunneridae</taxon>
        <taxon>Pentapetalae</taxon>
        <taxon>rosids</taxon>
        <taxon>fabids</taxon>
        <taxon>Cucurbitales</taxon>
        <taxon>Cucurbitaceae</taxon>
        <taxon>Cucurbiteae</taxon>
        <taxon>Cucurbita</taxon>
    </lineage>
</organism>
<evidence type="ECO:0008006" key="6">
    <source>
        <dbReference type="Google" id="ProtNLM"/>
    </source>
</evidence>
<dbReference type="InterPro" id="IPR001764">
    <property type="entry name" value="Glyco_hydro_3_N"/>
</dbReference>
<dbReference type="AlphaFoldDB" id="A0AAV6NHB3"/>
<name>A0AAV6NHB3_9ROSI</name>
<dbReference type="PANTHER" id="PTHR30620">
    <property type="entry name" value="PERIPLASMIC BETA-GLUCOSIDASE-RELATED"/>
    <property type="match status" value="1"/>
</dbReference>
<comment type="caution">
    <text evidence="4">The sequence shown here is derived from an EMBL/GenBank/DDBJ whole genome shotgun (WGS) entry which is preliminary data.</text>
</comment>
<evidence type="ECO:0000256" key="1">
    <source>
        <dbReference type="SAM" id="SignalP"/>
    </source>
</evidence>
<dbReference type="Pfam" id="PF01915">
    <property type="entry name" value="Glyco_hydro_3_C"/>
    <property type="match status" value="1"/>
</dbReference>
<feature type="non-terminal residue" evidence="4">
    <location>
        <position position="1"/>
    </location>
</feature>
<feature type="domain" description="Glycoside hydrolase family 3 C-terminal" evidence="3">
    <location>
        <begin position="412"/>
        <end position="621"/>
    </location>
</feature>
<dbReference type="InterPro" id="IPR051915">
    <property type="entry name" value="Cellulose_Degrad_GH3"/>
</dbReference>
<dbReference type="EMBL" id="JAGKQH010000006">
    <property type="protein sequence ID" value="KAG6596977.1"/>
    <property type="molecule type" value="Genomic_DNA"/>
</dbReference>
<gene>
    <name evidence="4" type="ORF">SDJN03_10157</name>
</gene>
<dbReference type="Proteomes" id="UP000685013">
    <property type="component" value="Chromosome 6"/>
</dbReference>